<dbReference type="Proteomes" id="UP000515561">
    <property type="component" value="Chromosome"/>
</dbReference>
<dbReference type="AlphaFoldDB" id="A0A6S6R7K8"/>
<sequence>MSNSKSNTETNAGSHKTSGSGKNVGTSTNAKVNSATSNHSKNTPTFTSIIPEEEERRDGPGGEPSGE</sequence>
<name>A0A6S6R7K8_9FIRM</name>
<gene>
    <name evidence="2" type="ORF">acsn021_30190</name>
</gene>
<dbReference type="EMBL" id="AP023367">
    <property type="protein sequence ID" value="BCJ95450.1"/>
    <property type="molecule type" value="Genomic_DNA"/>
</dbReference>
<feature type="region of interest" description="Disordered" evidence="1">
    <location>
        <begin position="1"/>
        <end position="67"/>
    </location>
</feature>
<reference evidence="2 3" key="1">
    <citation type="journal article" date="2016" name="Int. J. Syst. Evol. Microbiol.">
        <title>Descriptions of Anaerotaenia torta gen. nov., sp. nov. and Anaerocolumna cellulosilytica gen. nov., sp. nov. isolated from a methanogenic reactor of cattle waste.</title>
        <authorList>
            <person name="Uek A."/>
            <person name="Ohtaki Y."/>
            <person name="Kaku N."/>
            <person name="Ueki K."/>
        </authorList>
    </citation>
    <scope>NUCLEOTIDE SEQUENCE [LARGE SCALE GENOMIC DNA]</scope>
    <source>
        <strain evidence="2 3">SN021</strain>
    </source>
</reference>
<evidence type="ECO:0000313" key="2">
    <source>
        <dbReference type="EMBL" id="BCJ95450.1"/>
    </source>
</evidence>
<evidence type="ECO:0000313" key="3">
    <source>
        <dbReference type="Proteomes" id="UP000515561"/>
    </source>
</evidence>
<proteinExistence type="predicted"/>
<organism evidence="2 3">
    <name type="scientific">Anaerocolumna cellulosilytica</name>
    <dbReference type="NCBI Taxonomy" id="433286"/>
    <lineage>
        <taxon>Bacteria</taxon>
        <taxon>Bacillati</taxon>
        <taxon>Bacillota</taxon>
        <taxon>Clostridia</taxon>
        <taxon>Lachnospirales</taxon>
        <taxon>Lachnospiraceae</taxon>
        <taxon>Anaerocolumna</taxon>
    </lineage>
</organism>
<evidence type="ECO:0000256" key="1">
    <source>
        <dbReference type="SAM" id="MobiDB-lite"/>
    </source>
</evidence>
<protein>
    <submittedName>
        <fullName evidence="2">Uncharacterized protein</fullName>
    </submittedName>
</protein>
<feature type="compositionally biased region" description="Polar residues" evidence="1">
    <location>
        <begin position="1"/>
        <end position="48"/>
    </location>
</feature>
<accession>A0A6S6R7K8</accession>
<dbReference type="KEGG" id="acel:acsn021_30190"/>
<keyword evidence="3" id="KW-1185">Reference proteome</keyword>
<dbReference type="RefSeq" id="WP_184094739.1">
    <property type="nucleotide sequence ID" value="NZ_AP023367.1"/>
</dbReference>